<dbReference type="InterPro" id="IPR036873">
    <property type="entry name" value="Rhodanese-like_dom_sf"/>
</dbReference>
<dbReference type="PANTHER" id="PTHR43855">
    <property type="entry name" value="THIOSULFATE SULFURTRANSFERASE"/>
    <property type="match status" value="1"/>
</dbReference>
<dbReference type="EMBL" id="PVUE01000007">
    <property type="protein sequence ID" value="PRZ42075.1"/>
    <property type="molecule type" value="Genomic_DNA"/>
</dbReference>
<reference evidence="5 6" key="1">
    <citation type="submission" date="2018-03" db="EMBL/GenBank/DDBJ databases">
        <title>Genomic Encyclopedia of Archaeal and Bacterial Type Strains, Phase II (KMG-II): from individual species to whole genera.</title>
        <authorList>
            <person name="Goeker M."/>
        </authorList>
    </citation>
    <scope>NUCLEOTIDE SEQUENCE [LARGE SCALE GENOMIC DNA]</scope>
    <source>
        <strain evidence="5 6">DSM 100065</strain>
    </source>
</reference>
<comment type="catalytic activity">
    <reaction evidence="3">
        <text>thiosulfate + hydrogen cyanide = thiocyanate + sulfite + 2 H(+)</text>
        <dbReference type="Rhea" id="RHEA:16881"/>
        <dbReference type="ChEBI" id="CHEBI:15378"/>
        <dbReference type="ChEBI" id="CHEBI:17359"/>
        <dbReference type="ChEBI" id="CHEBI:18022"/>
        <dbReference type="ChEBI" id="CHEBI:18407"/>
        <dbReference type="ChEBI" id="CHEBI:33542"/>
        <dbReference type="EC" id="2.8.1.1"/>
    </reaction>
</comment>
<dbReference type="Pfam" id="PF00581">
    <property type="entry name" value="Rhodanese"/>
    <property type="match status" value="2"/>
</dbReference>
<dbReference type="PROSITE" id="PS50206">
    <property type="entry name" value="RHODANESE_3"/>
    <property type="match status" value="2"/>
</dbReference>
<sequence>MTMNDPIAALVSRDGYRSDLVVSAADLLDHPSRNRVYVDVRLGEPADDYLDFCKCHIHDAVHAQIRDVFASTPTASTGNLPLPDVAELERRLADWGVDNETELIVYGRSPAIAARGWWTLAWAGLEHVRLLDGGLRAWKEAGGPVAEGEQRRLARNSAPLVLRGGRLPDVSTKQIGDLGGSVVLVDARDEGAYELGHIPGAINLPAADQWNPRTLLRTANEITDIYTGAGIDADSEVVVYCGGGVLSALEVLTLKSVGIEAQLYVGSWSEWVRDPERRALSVVDKPLGEGTRI</sequence>
<dbReference type="PANTHER" id="PTHR43855:SF1">
    <property type="entry name" value="THIOSULFATE SULFURTRANSFERASE"/>
    <property type="match status" value="1"/>
</dbReference>
<accession>A0A2T1A0E9</accession>
<dbReference type="SUPFAM" id="SSF52821">
    <property type="entry name" value="Rhodanese/Cell cycle control phosphatase"/>
    <property type="match status" value="2"/>
</dbReference>
<dbReference type="Gene3D" id="3.40.250.10">
    <property type="entry name" value="Rhodanese-like domain"/>
    <property type="match status" value="2"/>
</dbReference>
<dbReference type="AlphaFoldDB" id="A0A2T1A0E9"/>
<dbReference type="SMART" id="SM00450">
    <property type="entry name" value="RHOD"/>
    <property type="match status" value="2"/>
</dbReference>
<keyword evidence="6" id="KW-1185">Reference proteome</keyword>
<feature type="domain" description="Rhodanese" evidence="4">
    <location>
        <begin position="31"/>
        <end position="147"/>
    </location>
</feature>
<dbReference type="GO" id="GO:0004792">
    <property type="term" value="F:thiosulfate-cyanide sulfurtransferase activity"/>
    <property type="evidence" value="ECO:0007669"/>
    <property type="project" value="UniProtKB-EC"/>
</dbReference>
<gene>
    <name evidence="5" type="ORF">CLV47_107203</name>
</gene>
<dbReference type="EC" id="2.8.1.1" evidence="1"/>
<dbReference type="Proteomes" id="UP000237752">
    <property type="component" value="Unassembled WGS sequence"/>
</dbReference>
<organism evidence="5 6">
    <name type="scientific">Antricoccus suffuscus</name>
    <dbReference type="NCBI Taxonomy" id="1629062"/>
    <lineage>
        <taxon>Bacteria</taxon>
        <taxon>Bacillati</taxon>
        <taxon>Actinomycetota</taxon>
        <taxon>Actinomycetes</taxon>
        <taxon>Geodermatophilales</taxon>
        <taxon>Antricoccaceae</taxon>
        <taxon>Antricoccus</taxon>
    </lineage>
</organism>
<evidence type="ECO:0000256" key="2">
    <source>
        <dbReference type="ARBA" id="ARBA00022737"/>
    </source>
</evidence>
<dbReference type="InterPro" id="IPR051126">
    <property type="entry name" value="Thiosulfate_sulfurtransferase"/>
</dbReference>
<feature type="domain" description="Rhodanese" evidence="4">
    <location>
        <begin position="178"/>
        <end position="280"/>
    </location>
</feature>
<evidence type="ECO:0000313" key="5">
    <source>
        <dbReference type="EMBL" id="PRZ42075.1"/>
    </source>
</evidence>
<keyword evidence="2" id="KW-0677">Repeat</keyword>
<dbReference type="CDD" id="cd01448">
    <property type="entry name" value="TST_Repeat_1"/>
    <property type="match status" value="1"/>
</dbReference>
<evidence type="ECO:0000256" key="3">
    <source>
        <dbReference type="ARBA" id="ARBA00047549"/>
    </source>
</evidence>
<keyword evidence="5" id="KW-0808">Transferase</keyword>
<keyword evidence="5" id="KW-0670">Pyruvate</keyword>
<dbReference type="PROSITE" id="PS00380">
    <property type="entry name" value="RHODANESE_1"/>
    <property type="match status" value="1"/>
</dbReference>
<name>A0A2T1A0E9_9ACTN</name>
<evidence type="ECO:0000256" key="1">
    <source>
        <dbReference type="ARBA" id="ARBA00012245"/>
    </source>
</evidence>
<evidence type="ECO:0000313" key="6">
    <source>
        <dbReference type="Proteomes" id="UP000237752"/>
    </source>
</evidence>
<evidence type="ECO:0000259" key="4">
    <source>
        <dbReference type="PROSITE" id="PS50206"/>
    </source>
</evidence>
<protein>
    <recommendedName>
        <fullName evidence="1">thiosulfate sulfurtransferase</fullName>
        <ecNumber evidence="1">2.8.1.1</ecNumber>
    </recommendedName>
</protein>
<proteinExistence type="predicted"/>
<dbReference type="InterPro" id="IPR001307">
    <property type="entry name" value="Thiosulphate_STrfase_CS"/>
</dbReference>
<dbReference type="InterPro" id="IPR001763">
    <property type="entry name" value="Rhodanese-like_dom"/>
</dbReference>
<comment type="caution">
    <text evidence="5">The sequence shown here is derived from an EMBL/GenBank/DDBJ whole genome shotgun (WGS) entry which is preliminary data.</text>
</comment>